<name>A0A9W9YPQ4_9CNID</name>
<dbReference type="Proteomes" id="UP001163046">
    <property type="component" value="Unassembled WGS sequence"/>
</dbReference>
<keyword evidence="2" id="KW-1185">Reference proteome</keyword>
<evidence type="ECO:0000313" key="2">
    <source>
        <dbReference type="Proteomes" id="UP001163046"/>
    </source>
</evidence>
<sequence length="123" mass="13738">MNEIISTQDWTTVPGSVSGDVNQIQAIERKSYSTQWPRGYGSDSGGGNTVGLLKQVYNRFGVVTSFTGTYKANKWIIQELTKLLRQLIEEQHSQEKRITGARETREKPEKSVSGSVLCVCVRV</sequence>
<comment type="caution">
    <text evidence="1">The sequence shown here is derived from an EMBL/GenBank/DDBJ whole genome shotgun (WGS) entry which is preliminary data.</text>
</comment>
<protein>
    <submittedName>
        <fullName evidence="1">Uncharacterized protein</fullName>
    </submittedName>
</protein>
<evidence type="ECO:0000313" key="1">
    <source>
        <dbReference type="EMBL" id="KAJ7361916.1"/>
    </source>
</evidence>
<accession>A0A9W9YPQ4</accession>
<organism evidence="1 2">
    <name type="scientific">Desmophyllum pertusum</name>
    <dbReference type="NCBI Taxonomy" id="174260"/>
    <lineage>
        <taxon>Eukaryota</taxon>
        <taxon>Metazoa</taxon>
        <taxon>Cnidaria</taxon>
        <taxon>Anthozoa</taxon>
        <taxon>Hexacorallia</taxon>
        <taxon>Scleractinia</taxon>
        <taxon>Caryophylliina</taxon>
        <taxon>Caryophylliidae</taxon>
        <taxon>Desmophyllum</taxon>
    </lineage>
</organism>
<gene>
    <name evidence="1" type="ORF">OS493_014562</name>
</gene>
<reference evidence="1" key="1">
    <citation type="submission" date="2023-01" db="EMBL/GenBank/DDBJ databases">
        <title>Genome assembly of the deep-sea coral Lophelia pertusa.</title>
        <authorList>
            <person name="Herrera S."/>
            <person name="Cordes E."/>
        </authorList>
    </citation>
    <scope>NUCLEOTIDE SEQUENCE</scope>
    <source>
        <strain evidence="1">USNM1676648</strain>
        <tissue evidence="1">Polyp</tissue>
    </source>
</reference>
<proteinExistence type="predicted"/>
<dbReference type="AlphaFoldDB" id="A0A9W9YPQ4"/>
<dbReference type="OrthoDB" id="5986449at2759"/>
<dbReference type="EMBL" id="MU827308">
    <property type="protein sequence ID" value="KAJ7361916.1"/>
    <property type="molecule type" value="Genomic_DNA"/>
</dbReference>